<keyword evidence="1" id="KW-1133">Transmembrane helix</keyword>
<dbReference type="OrthoDB" id="8685152at2"/>
<organism evidence="2 3">
    <name type="scientific">Aliikangiella marina</name>
    <dbReference type="NCBI Taxonomy" id="1712262"/>
    <lineage>
        <taxon>Bacteria</taxon>
        <taxon>Pseudomonadati</taxon>
        <taxon>Pseudomonadota</taxon>
        <taxon>Gammaproteobacteria</taxon>
        <taxon>Oceanospirillales</taxon>
        <taxon>Pleioneaceae</taxon>
        <taxon>Aliikangiella</taxon>
    </lineage>
</organism>
<evidence type="ECO:0000313" key="2">
    <source>
        <dbReference type="EMBL" id="TQV75459.1"/>
    </source>
</evidence>
<evidence type="ECO:0000256" key="1">
    <source>
        <dbReference type="SAM" id="Phobius"/>
    </source>
</evidence>
<reference evidence="2 3" key="1">
    <citation type="submission" date="2019-06" db="EMBL/GenBank/DDBJ databases">
        <title>Draft genome of Aliikangiella marina GYP-15.</title>
        <authorList>
            <person name="Wang G."/>
        </authorList>
    </citation>
    <scope>NUCLEOTIDE SEQUENCE [LARGE SCALE GENOMIC DNA]</scope>
    <source>
        <strain evidence="2 3">GYP-15</strain>
    </source>
</reference>
<keyword evidence="3" id="KW-1185">Reference proteome</keyword>
<name>A0A545TE10_9GAMM</name>
<feature type="transmembrane region" description="Helical" evidence="1">
    <location>
        <begin position="88"/>
        <end position="104"/>
    </location>
</feature>
<accession>A0A545TE10</accession>
<proteinExistence type="predicted"/>
<keyword evidence="1" id="KW-0472">Membrane</keyword>
<dbReference type="AlphaFoldDB" id="A0A545TE10"/>
<feature type="transmembrane region" description="Helical" evidence="1">
    <location>
        <begin position="54"/>
        <end position="76"/>
    </location>
</feature>
<evidence type="ECO:0008006" key="4">
    <source>
        <dbReference type="Google" id="ProtNLM"/>
    </source>
</evidence>
<keyword evidence="1" id="KW-0812">Transmembrane</keyword>
<evidence type="ECO:0000313" key="3">
    <source>
        <dbReference type="Proteomes" id="UP000317839"/>
    </source>
</evidence>
<sequence length="115" mass="12819">MAIINCPSCDARISDKSKVCSHCQFNLVSGKDTEGLTEEQIASKAKLARMKKRYSLQMQAMSGIIVFLLGIMLWYFVGQRGLDSLSHYLQLGLALAGGIWYLVTRVRLISFKKSA</sequence>
<dbReference type="RefSeq" id="WP_142942073.1">
    <property type="nucleotide sequence ID" value="NZ_VIKR01000002.1"/>
</dbReference>
<dbReference type="Proteomes" id="UP000317839">
    <property type="component" value="Unassembled WGS sequence"/>
</dbReference>
<gene>
    <name evidence="2" type="ORF">FLL45_11095</name>
</gene>
<protein>
    <recommendedName>
        <fullName evidence="4">Zinc ribbon domain-containing protein</fullName>
    </recommendedName>
</protein>
<dbReference type="EMBL" id="VIKR01000002">
    <property type="protein sequence ID" value="TQV75459.1"/>
    <property type="molecule type" value="Genomic_DNA"/>
</dbReference>
<comment type="caution">
    <text evidence="2">The sequence shown here is derived from an EMBL/GenBank/DDBJ whole genome shotgun (WGS) entry which is preliminary data.</text>
</comment>